<organism evidence="1 2">
    <name type="scientific">Chryseobacterium arachidis</name>
    <dbReference type="NCBI Taxonomy" id="1416778"/>
    <lineage>
        <taxon>Bacteria</taxon>
        <taxon>Pseudomonadati</taxon>
        <taxon>Bacteroidota</taxon>
        <taxon>Flavobacteriia</taxon>
        <taxon>Flavobacteriales</taxon>
        <taxon>Weeksellaceae</taxon>
        <taxon>Chryseobacterium group</taxon>
        <taxon>Chryseobacterium</taxon>
    </lineage>
</organism>
<protein>
    <submittedName>
        <fullName evidence="1">Rhamnosyltransferase</fullName>
    </submittedName>
</protein>
<evidence type="ECO:0000313" key="2">
    <source>
        <dbReference type="Proteomes" id="UP000184518"/>
    </source>
</evidence>
<keyword evidence="2" id="KW-1185">Reference proteome</keyword>
<dbReference type="STRING" id="1416778.SAMN05443633_12152"/>
<proteinExistence type="predicted"/>
<dbReference type="Proteomes" id="UP000184518">
    <property type="component" value="Unassembled WGS sequence"/>
</dbReference>
<dbReference type="EMBL" id="FQUT01000021">
    <property type="protein sequence ID" value="SHG73706.1"/>
    <property type="molecule type" value="Genomic_DNA"/>
</dbReference>
<accession>A0A1M5M8Z3</accession>
<dbReference type="SUPFAM" id="SSF53448">
    <property type="entry name" value="Nucleotide-diphospho-sugar transferases"/>
    <property type="match status" value="1"/>
</dbReference>
<dbReference type="AlphaFoldDB" id="A0A1M5M8Z3"/>
<dbReference type="Gene3D" id="3.90.550.10">
    <property type="entry name" value="Spore Coat Polysaccharide Biosynthesis Protein SpsA, Chain A"/>
    <property type="match status" value="1"/>
</dbReference>
<reference evidence="2" key="1">
    <citation type="submission" date="2016-11" db="EMBL/GenBank/DDBJ databases">
        <authorList>
            <person name="Varghese N."/>
            <person name="Submissions S."/>
        </authorList>
    </citation>
    <scope>NUCLEOTIDE SEQUENCE [LARGE SCALE GENOMIC DNA]</scope>
    <source>
        <strain evidence="2">DSM 27619</strain>
    </source>
</reference>
<name>A0A1M5M8Z3_9FLAO</name>
<gene>
    <name evidence="1" type="ORF">SAMN05443633_12152</name>
</gene>
<dbReference type="RefSeq" id="WP_072964044.1">
    <property type="nucleotide sequence ID" value="NZ_FQUT01000021.1"/>
</dbReference>
<dbReference type="InterPro" id="IPR029044">
    <property type="entry name" value="Nucleotide-diphossugar_trans"/>
</dbReference>
<evidence type="ECO:0000313" key="1">
    <source>
        <dbReference type="EMBL" id="SHG73706.1"/>
    </source>
</evidence>
<dbReference type="OrthoDB" id="9771846at2"/>
<dbReference type="GO" id="GO:0016740">
    <property type="term" value="F:transferase activity"/>
    <property type="evidence" value="ECO:0007669"/>
    <property type="project" value="UniProtKB-KW"/>
</dbReference>
<keyword evidence="1" id="KW-0808">Transferase</keyword>
<sequence>MRILGIIILYNPDIKNVLKNISKFIDHIDHLIIWQNSSCEGLEKMVGEYSNKLTIMGNKNNQGIAYPLNVATNRIKESSSFTHLLTMDQDSEWQNFDSFIDTVSLLDNHSIYSPNINNENNDCTTNTKKVNDCITSGALFSKYALDKINGFNEVYSVDCVDYDFSYKATANGINIYKICNARMVQTYGAPQISKYFGIKSNVYSAQRSYFIVRNHMLLWKDHNKYLSSRFKINILKHYIFVRIVKIIMMEDHKIKKISSIIRGLFDGLMNNRSKKYT</sequence>